<accession>A0A6N3F7W6</accession>
<dbReference type="InterPro" id="IPR011250">
    <property type="entry name" value="OMP/PagP_B-barrel"/>
</dbReference>
<name>A0A6N3F7W6_9BACT</name>
<proteinExistence type="predicted"/>
<protein>
    <submittedName>
        <fullName evidence="1">Uncharacterized protein</fullName>
    </submittedName>
</protein>
<dbReference type="SUPFAM" id="SSF56925">
    <property type="entry name" value="OMPA-like"/>
    <property type="match status" value="1"/>
</dbReference>
<sequence>MKKVLVILFLLWLGFPWEGKAQDDVYRMELGGGVGGCFYLGDANSKPFAHLGAMGSVVARYIFNPRMAIKGNLALGHISGETGKDFFPENAGSGDADGGRPGVAHFKRNVIDFGAQFEFNFWGYGIGRGYEGYSRITPYMLIGAGLTLAPKPVQTDAGFNIPVGVGVKFKVRPRLNIGFEWSMRFTTTDRLDVSNMDGVILHDPYGVKSGGFKNKDCYSFTMLSVTYDLFPKCVNCNNIKYVF</sequence>
<dbReference type="RefSeq" id="WP_195996534.1">
    <property type="nucleotide sequence ID" value="NZ_AP025941.1"/>
</dbReference>
<dbReference type="Pfam" id="PF19573">
    <property type="entry name" value="DUF6089"/>
    <property type="match status" value="1"/>
</dbReference>
<gene>
    <name evidence="1" type="ORF">PCLFYP37_03068</name>
</gene>
<organism evidence="1">
    <name type="scientific">Paraprevotella clara</name>
    <dbReference type="NCBI Taxonomy" id="454154"/>
    <lineage>
        <taxon>Bacteria</taxon>
        <taxon>Pseudomonadati</taxon>
        <taxon>Bacteroidota</taxon>
        <taxon>Bacteroidia</taxon>
        <taxon>Bacteroidales</taxon>
        <taxon>Prevotellaceae</taxon>
        <taxon>Paraprevotella</taxon>
    </lineage>
</organism>
<dbReference type="EMBL" id="CACRUT010000016">
    <property type="protein sequence ID" value="VYU48184.1"/>
    <property type="molecule type" value="Genomic_DNA"/>
</dbReference>
<reference evidence="1" key="1">
    <citation type="submission" date="2019-11" db="EMBL/GenBank/DDBJ databases">
        <authorList>
            <person name="Feng L."/>
        </authorList>
    </citation>
    <scope>NUCLEOTIDE SEQUENCE</scope>
    <source>
        <strain evidence="1">PclaraLFYP37</strain>
    </source>
</reference>
<dbReference type="InterPro" id="IPR045743">
    <property type="entry name" value="DUF6089"/>
</dbReference>
<evidence type="ECO:0000313" key="1">
    <source>
        <dbReference type="EMBL" id="VYU48184.1"/>
    </source>
</evidence>
<dbReference type="AlphaFoldDB" id="A0A6N3F7W6"/>
<dbReference type="Gene3D" id="2.40.160.20">
    <property type="match status" value="1"/>
</dbReference>